<dbReference type="RefSeq" id="WP_077846860.1">
    <property type="nucleotide sequence ID" value="NZ_LZZM01000105.1"/>
</dbReference>
<keyword evidence="1" id="KW-0812">Transmembrane</keyword>
<keyword evidence="1" id="KW-0472">Membrane</keyword>
<evidence type="ECO:0000313" key="3">
    <source>
        <dbReference type="Proteomes" id="UP000190890"/>
    </source>
</evidence>
<keyword evidence="3" id="KW-1185">Reference proteome</keyword>
<reference evidence="2 3" key="1">
    <citation type="submission" date="2016-05" db="EMBL/GenBank/DDBJ databases">
        <title>Microbial solvent formation.</title>
        <authorList>
            <person name="Poehlein A."/>
            <person name="Montoya Solano J.D."/>
            <person name="Flitsch S."/>
            <person name="Krabben P."/>
            <person name="Duerre P."/>
            <person name="Daniel R."/>
        </authorList>
    </citation>
    <scope>NUCLEOTIDE SEQUENCE [LARGE SCALE GENOMIC DNA]</scope>
    <source>
        <strain evidence="2 3">DSM 2619</strain>
    </source>
</reference>
<comment type="caution">
    <text evidence="2">The sequence shown here is derived from an EMBL/GenBank/DDBJ whole genome shotgun (WGS) entry which is preliminary data.</text>
</comment>
<keyword evidence="1" id="KW-1133">Transmembrane helix</keyword>
<proteinExistence type="predicted"/>
<gene>
    <name evidence="2" type="ORF">CLPUN_16870</name>
</gene>
<dbReference type="EMBL" id="LZZM01000105">
    <property type="protein sequence ID" value="OOM79317.1"/>
    <property type="molecule type" value="Genomic_DNA"/>
</dbReference>
<dbReference type="Proteomes" id="UP000190890">
    <property type="component" value="Unassembled WGS sequence"/>
</dbReference>
<feature type="transmembrane region" description="Helical" evidence="1">
    <location>
        <begin position="54"/>
        <end position="74"/>
    </location>
</feature>
<name>A0A1S8TNH2_9CLOT</name>
<feature type="transmembrane region" description="Helical" evidence="1">
    <location>
        <begin position="95"/>
        <end position="114"/>
    </location>
</feature>
<sequence>MKWFTKLQKSIVHLYKRFSTSKKSLILWDILYVGFIGVNSYILLIYNNSNEPKMMRVICAMTVAYVTSLITILIKLREDKKLRKILYLTNKIFRLIYTATYLTIIVLHLIRLGSFKTISSFQSGAFIHNIIMFFFIAIIGTSSLWWKKALNAIIKRI</sequence>
<protein>
    <submittedName>
        <fullName evidence="2">Uncharacterized protein</fullName>
    </submittedName>
</protein>
<evidence type="ECO:0000256" key="1">
    <source>
        <dbReference type="SAM" id="Phobius"/>
    </source>
</evidence>
<accession>A0A1S8TNH2</accession>
<evidence type="ECO:0000313" key="2">
    <source>
        <dbReference type="EMBL" id="OOM79317.1"/>
    </source>
</evidence>
<feature type="transmembrane region" description="Helical" evidence="1">
    <location>
        <begin position="25"/>
        <end position="48"/>
    </location>
</feature>
<organism evidence="2 3">
    <name type="scientific">Clostridium puniceum</name>
    <dbReference type="NCBI Taxonomy" id="29367"/>
    <lineage>
        <taxon>Bacteria</taxon>
        <taxon>Bacillati</taxon>
        <taxon>Bacillota</taxon>
        <taxon>Clostridia</taxon>
        <taxon>Eubacteriales</taxon>
        <taxon>Clostridiaceae</taxon>
        <taxon>Clostridium</taxon>
    </lineage>
</organism>
<feature type="transmembrane region" description="Helical" evidence="1">
    <location>
        <begin position="126"/>
        <end position="146"/>
    </location>
</feature>
<dbReference type="AlphaFoldDB" id="A0A1S8TNH2"/>